<name>A0ABN8IZ89_9NEOP</name>
<evidence type="ECO:0000313" key="1">
    <source>
        <dbReference type="EMBL" id="CAH2071768.1"/>
    </source>
</evidence>
<sequence length="148" mass="16912">MMKERVKIAEGKSNTVVILLSLFSEEEDWVKTLIWRMRLGTLSCVTQQGHVVDASEEDRVVEEQITDTGLYCCYLLFINRFVVRRRLRGEVGSDASGGVRKCEGELTLLSRHSSLRFELRTDGGPRKRRAGCVALRTFRMACEIIEQL</sequence>
<proteinExistence type="predicted"/>
<reference evidence="1" key="1">
    <citation type="submission" date="2022-03" db="EMBL/GenBank/DDBJ databases">
        <authorList>
            <person name="Martin H S."/>
        </authorList>
    </citation>
    <scope>NUCLEOTIDE SEQUENCE</scope>
</reference>
<gene>
    <name evidence="1" type="ORF">IPOD504_LOCUS15260</name>
</gene>
<keyword evidence="2" id="KW-1185">Reference proteome</keyword>
<evidence type="ECO:0000313" key="2">
    <source>
        <dbReference type="Proteomes" id="UP000837857"/>
    </source>
</evidence>
<dbReference type="EMBL" id="OW152818">
    <property type="protein sequence ID" value="CAH2071768.1"/>
    <property type="molecule type" value="Genomic_DNA"/>
</dbReference>
<dbReference type="Proteomes" id="UP000837857">
    <property type="component" value="Chromosome 6"/>
</dbReference>
<protein>
    <submittedName>
        <fullName evidence="1">Uncharacterized protein</fullName>
    </submittedName>
</protein>
<feature type="non-terminal residue" evidence="1">
    <location>
        <position position="1"/>
    </location>
</feature>
<accession>A0ABN8IZ89</accession>
<organism evidence="1 2">
    <name type="scientific">Iphiclides podalirius</name>
    <name type="common">scarce swallowtail</name>
    <dbReference type="NCBI Taxonomy" id="110791"/>
    <lineage>
        <taxon>Eukaryota</taxon>
        <taxon>Metazoa</taxon>
        <taxon>Ecdysozoa</taxon>
        <taxon>Arthropoda</taxon>
        <taxon>Hexapoda</taxon>
        <taxon>Insecta</taxon>
        <taxon>Pterygota</taxon>
        <taxon>Neoptera</taxon>
        <taxon>Endopterygota</taxon>
        <taxon>Lepidoptera</taxon>
        <taxon>Glossata</taxon>
        <taxon>Ditrysia</taxon>
        <taxon>Papilionoidea</taxon>
        <taxon>Papilionidae</taxon>
        <taxon>Papilioninae</taxon>
        <taxon>Iphiclides</taxon>
    </lineage>
</organism>